<reference evidence="2 3" key="1">
    <citation type="journal article" date="2015" name="Genome Biol. Evol.">
        <title>Phylogenomic analyses indicate that early fungi evolved digesting cell walls of algal ancestors of land plants.</title>
        <authorList>
            <person name="Chang Y."/>
            <person name="Wang S."/>
            <person name="Sekimoto S."/>
            <person name="Aerts A.L."/>
            <person name="Choi C."/>
            <person name="Clum A."/>
            <person name="LaButti K.M."/>
            <person name="Lindquist E.A."/>
            <person name="Yee Ngan C."/>
            <person name="Ohm R.A."/>
            <person name="Salamov A.A."/>
            <person name="Grigoriev I.V."/>
            <person name="Spatafora J.W."/>
            <person name="Berbee M.L."/>
        </authorList>
    </citation>
    <scope>NUCLEOTIDE SEQUENCE [LARGE SCALE GENOMIC DNA]</scope>
    <source>
        <strain evidence="2 3">NRRL 28638</strain>
    </source>
</reference>
<evidence type="ECO:0000313" key="2">
    <source>
        <dbReference type="EMBL" id="KXN68916.1"/>
    </source>
</evidence>
<evidence type="ECO:0000256" key="1">
    <source>
        <dbReference type="SAM" id="SignalP"/>
    </source>
</evidence>
<proteinExistence type="predicted"/>
<keyword evidence="1" id="KW-0732">Signal</keyword>
<dbReference type="Proteomes" id="UP000070444">
    <property type="component" value="Unassembled WGS sequence"/>
</dbReference>
<protein>
    <submittedName>
        <fullName evidence="2">Uncharacterized protein</fullName>
    </submittedName>
</protein>
<keyword evidence="3" id="KW-1185">Reference proteome</keyword>
<organism evidence="2 3">
    <name type="scientific">Conidiobolus coronatus (strain ATCC 28846 / CBS 209.66 / NRRL 28638)</name>
    <name type="common">Delacroixia coronata</name>
    <dbReference type="NCBI Taxonomy" id="796925"/>
    <lineage>
        <taxon>Eukaryota</taxon>
        <taxon>Fungi</taxon>
        <taxon>Fungi incertae sedis</taxon>
        <taxon>Zoopagomycota</taxon>
        <taxon>Entomophthoromycotina</taxon>
        <taxon>Entomophthoromycetes</taxon>
        <taxon>Entomophthorales</taxon>
        <taxon>Ancylistaceae</taxon>
        <taxon>Conidiobolus</taxon>
    </lineage>
</organism>
<feature type="chain" id="PRO_5007294375" evidence="1">
    <location>
        <begin position="22"/>
        <end position="125"/>
    </location>
</feature>
<gene>
    <name evidence="2" type="ORF">CONCODRAFT_166086</name>
</gene>
<accession>A0A137P1H9</accession>
<evidence type="ECO:0000313" key="3">
    <source>
        <dbReference type="Proteomes" id="UP000070444"/>
    </source>
</evidence>
<feature type="signal peptide" evidence="1">
    <location>
        <begin position="1"/>
        <end position="21"/>
    </location>
</feature>
<name>A0A137P1H9_CONC2</name>
<dbReference type="EMBL" id="KQ964555">
    <property type="protein sequence ID" value="KXN68916.1"/>
    <property type="molecule type" value="Genomic_DNA"/>
</dbReference>
<dbReference type="AlphaFoldDB" id="A0A137P1H9"/>
<sequence>MVKLSAILIGLLGNFAGNSIATELDQVPNDNNNDVKLARRTIIPLTHGAGNTQPSIPPQSLSLQPINPQQAISAAGKPGAPPLANGFQSHFGQAKSIQPNGFKMPMVVHQGFRPVMKAEASRWGW</sequence>